<dbReference type="EMBL" id="KN720943">
    <property type="protein sequence ID" value="KJH39749.1"/>
    <property type="molecule type" value="Genomic_DNA"/>
</dbReference>
<gene>
    <name evidence="1" type="ORF">DICVIV_14363</name>
</gene>
<reference evidence="1 2" key="1">
    <citation type="submission" date="2013-11" db="EMBL/GenBank/DDBJ databases">
        <title>Draft genome of the bovine lungworm Dictyocaulus viviparus.</title>
        <authorList>
            <person name="Mitreva M."/>
        </authorList>
    </citation>
    <scope>NUCLEOTIDE SEQUENCE [LARGE SCALE GENOMIC DNA]</scope>
    <source>
        <strain evidence="1 2">HannoverDv2000</strain>
    </source>
</reference>
<evidence type="ECO:0000313" key="2">
    <source>
        <dbReference type="Proteomes" id="UP000053766"/>
    </source>
</evidence>
<proteinExistence type="predicted"/>
<organism evidence="1 2">
    <name type="scientific">Dictyocaulus viviparus</name>
    <name type="common">Bovine lungworm</name>
    <dbReference type="NCBI Taxonomy" id="29172"/>
    <lineage>
        <taxon>Eukaryota</taxon>
        <taxon>Metazoa</taxon>
        <taxon>Ecdysozoa</taxon>
        <taxon>Nematoda</taxon>
        <taxon>Chromadorea</taxon>
        <taxon>Rhabditida</taxon>
        <taxon>Rhabditina</taxon>
        <taxon>Rhabditomorpha</taxon>
        <taxon>Strongyloidea</taxon>
        <taxon>Metastrongylidae</taxon>
        <taxon>Dictyocaulus</taxon>
    </lineage>
</organism>
<dbReference type="Proteomes" id="UP000053766">
    <property type="component" value="Unassembled WGS sequence"/>
</dbReference>
<protein>
    <submittedName>
        <fullName evidence="1">Uncharacterized protein</fullName>
    </submittedName>
</protein>
<reference evidence="2" key="2">
    <citation type="journal article" date="2016" name="Sci. Rep.">
        <title>Dictyocaulus viviparus genome, variome and transcriptome elucidate lungworm biology and support future intervention.</title>
        <authorList>
            <person name="McNulty S.N."/>
            <person name="Strube C."/>
            <person name="Rosa B.A."/>
            <person name="Martin J.C."/>
            <person name="Tyagi R."/>
            <person name="Choi Y.J."/>
            <person name="Wang Q."/>
            <person name="Hallsworth Pepin K."/>
            <person name="Zhang X."/>
            <person name="Ozersky P."/>
            <person name="Wilson R.K."/>
            <person name="Sternberg P.W."/>
            <person name="Gasser R.B."/>
            <person name="Mitreva M."/>
        </authorList>
    </citation>
    <scope>NUCLEOTIDE SEQUENCE [LARGE SCALE GENOMIC DNA]</scope>
    <source>
        <strain evidence="2">HannoverDv2000</strain>
    </source>
</reference>
<sequence length="81" mass="9425">MLACVFQESLAFLKMYGEKWTGFVVIQVSALTIIEDIRSPIADECFADEFFCFVLVEVHLINKPQQTTNICYDFFLLFLLF</sequence>
<evidence type="ECO:0000313" key="1">
    <source>
        <dbReference type="EMBL" id="KJH39749.1"/>
    </source>
</evidence>
<name>A0A0D8X7Y7_DICVI</name>
<accession>A0A0D8X7Y7</accession>
<keyword evidence="2" id="KW-1185">Reference proteome</keyword>
<dbReference type="AlphaFoldDB" id="A0A0D8X7Y7"/>